<proteinExistence type="predicted"/>
<protein>
    <submittedName>
        <fullName evidence="1">HNH endonuclease</fullName>
    </submittedName>
</protein>
<keyword evidence="1" id="KW-0378">Hydrolase</keyword>
<dbReference type="GO" id="GO:0004519">
    <property type="term" value="F:endonuclease activity"/>
    <property type="evidence" value="ECO:0007669"/>
    <property type="project" value="UniProtKB-KW"/>
</dbReference>
<keyword evidence="1" id="KW-0255">Endonuclease</keyword>
<gene>
    <name evidence="1" type="ORF">ACFOVS_02310</name>
</gene>
<evidence type="ECO:0000313" key="2">
    <source>
        <dbReference type="Proteomes" id="UP001595697"/>
    </source>
</evidence>
<organism evidence="1 2">
    <name type="scientific">Rhizobium lemnae</name>
    <dbReference type="NCBI Taxonomy" id="1214924"/>
    <lineage>
        <taxon>Bacteria</taxon>
        <taxon>Pseudomonadati</taxon>
        <taxon>Pseudomonadota</taxon>
        <taxon>Alphaproteobacteria</taxon>
        <taxon>Hyphomicrobiales</taxon>
        <taxon>Rhizobiaceae</taxon>
        <taxon>Rhizobium/Agrobacterium group</taxon>
        <taxon>Rhizobium</taxon>
    </lineage>
</organism>
<sequence>MKMDTIKKYLKRHTVMSRKSTFSNAFASALAPQDRYSPLAVADGLRELGQDPEDDLNCVYCGDAAQTWDHVFNRVVDGEFSGYGHYIRNLVPCCRSCNERKGKDNWRHWLAKLAPPDEAERAARIESFLAPLKSPEHIHDHLKNELADELERYREIRRKVFDLMKEADLVAEAIRSRITENLLTHGSTDDR</sequence>
<dbReference type="EMBL" id="JBHSBD010000008">
    <property type="protein sequence ID" value="MFC3966991.1"/>
    <property type="molecule type" value="Genomic_DNA"/>
</dbReference>
<evidence type="ECO:0000313" key="1">
    <source>
        <dbReference type="EMBL" id="MFC3966991.1"/>
    </source>
</evidence>
<accession>A0ABV8E3I7</accession>
<keyword evidence="1" id="KW-0540">Nuclease</keyword>
<keyword evidence="2" id="KW-1185">Reference proteome</keyword>
<dbReference type="Gene3D" id="1.10.30.50">
    <property type="match status" value="1"/>
</dbReference>
<dbReference type="Proteomes" id="UP001595697">
    <property type="component" value="Unassembled WGS sequence"/>
</dbReference>
<dbReference type="RefSeq" id="WP_247260517.1">
    <property type="nucleotide sequence ID" value="NZ_JALJQZ010000010.1"/>
</dbReference>
<reference evidence="2" key="1">
    <citation type="journal article" date="2019" name="Int. J. Syst. Evol. Microbiol.">
        <title>The Global Catalogue of Microorganisms (GCM) 10K type strain sequencing project: providing services to taxonomists for standard genome sequencing and annotation.</title>
        <authorList>
            <consortium name="The Broad Institute Genomics Platform"/>
            <consortium name="The Broad Institute Genome Sequencing Center for Infectious Disease"/>
            <person name="Wu L."/>
            <person name="Ma J."/>
        </authorList>
    </citation>
    <scope>NUCLEOTIDE SEQUENCE [LARGE SCALE GENOMIC DNA]</scope>
    <source>
        <strain evidence="2">TBRC 5781</strain>
    </source>
</reference>
<name>A0ABV8E3I7_9HYPH</name>
<comment type="caution">
    <text evidence="1">The sequence shown here is derived from an EMBL/GenBank/DDBJ whole genome shotgun (WGS) entry which is preliminary data.</text>
</comment>